<dbReference type="PROSITE" id="PS51998">
    <property type="entry name" value="DEK_C"/>
    <property type="match status" value="1"/>
</dbReference>
<comment type="similarity">
    <text evidence="2">Belongs to the protein-tyrosine phosphatase family.</text>
</comment>
<evidence type="ECO:0000256" key="9">
    <source>
        <dbReference type="SAM" id="MobiDB-lite"/>
    </source>
</evidence>
<dbReference type="Pfam" id="PF08766">
    <property type="entry name" value="DEK_C"/>
    <property type="match status" value="1"/>
</dbReference>
<dbReference type="Pfam" id="PF00782">
    <property type="entry name" value="DSPc"/>
    <property type="match status" value="1"/>
</dbReference>
<evidence type="ECO:0000256" key="3">
    <source>
        <dbReference type="ARBA" id="ARBA00013081"/>
    </source>
</evidence>
<feature type="domain" description="DEK-C" evidence="12">
    <location>
        <begin position="66"/>
        <end position="121"/>
    </location>
</feature>
<dbReference type="FunFam" id="3.90.190.10:FF:000004">
    <property type="entry name" value="Protein phosphatase Slingshot homolog 2"/>
    <property type="match status" value="1"/>
</dbReference>
<keyword evidence="6" id="KW-0904">Protein phosphatase</keyword>
<proteinExistence type="inferred from homology"/>
<evidence type="ECO:0000256" key="1">
    <source>
        <dbReference type="ARBA" id="ARBA00004245"/>
    </source>
</evidence>
<feature type="region of interest" description="Disordered" evidence="9">
    <location>
        <begin position="279"/>
        <end position="335"/>
    </location>
</feature>
<evidence type="ECO:0000256" key="6">
    <source>
        <dbReference type="ARBA" id="ARBA00022912"/>
    </source>
</evidence>
<evidence type="ECO:0000259" key="12">
    <source>
        <dbReference type="PROSITE" id="PS51998"/>
    </source>
</evidence>
<dbReference type="InterPro" id="IPR029021">
    <property type="entry name" value="Prot-tyrosine_phosphatase-like"/>
</dbReference>
<dbReference type="PROSITE" id="PS00383">
    <property type="entry name" value="TYR_PHOSPHATASE_1"/>
    <property type="match status" value="1"/>
</dbReference>
<dbReference type="AlphaFoldDB" id="A0A8B7P507"/>
<evidence type="ECO:0000313" key="13">
    <source>
        <dbReference type="Proteomes" id="UP000694843"/>
    </source>
</evidence>
<dbReference type="GO" id="GO:0003779">
    <property type="term" value="F:actin binding"/>
    <property type="evidence" value="ECO:0007669"/>
    <property type="project" value="InterPro"/>
</dbReference>
<feature type="compositionally biased region" description="Polar residues" evidence="9">
    <location>
        <begin position="315"/>
        <end position="327"/>
    </location>
</feature>
<evidence type="ECO:0000259" key="10">
    <source>
        <dbReference type="PROSITE" id="PS50054"/>
    </source>
</evidence>
<dbReference type="InterPro" id="IPR043588">
    <property type="entry name" value="SSH-N"/>
</dbReference>
<feature type="domain" description="Tyrosine specific protein phosphatases" evidence="11">
    <location>
        <begin position="190"/>
        <end position="244"/>
    </location>
</feature>
<keyword evidence="4" id="KW-0963">Cytoplasm</keyword>
<dbReference type="Gene3D" id="3.90.190.10">
    <property type="entry name" value="Protein tyrosine phosphatase superfamily"/>
    <property type="match status" value="1"/>
</dbReference>
<sequence>SALQVLHRHCGHARSQCHYEGGLSHDWLAYYKRSLTTDQSRLNEWNAMASLLSKRPPSPETLTCKEETQQLIRSKLKEIMMSVDIDEVTSKVIRQKLEKDLAMDLFKYKSYIDQEMLTILGQMDAATEIFPHVFLGSEWNASNLDELKTNGIGHILNVTMEIDNFFPGMFNYKNIRVYDNEKTDLLCHWEETYRYINAIKERGSKVLVHCKMGISRSASVVIAYAMKAYNLNLVRATELVRSKRSCVKPNQAFALQLKTYEGILDASRQRHNALWRSHSETNLQQPPTSPRDGVSPSSPKRLTHKERLQKRATGRRSQPIGSCQPRISDTEKTVAGLSHSSAGLNIPKFVPPVWDLGSSPTSARGIHSPSAGEEHSSIL</sequence>
<organism evidence="13 14">
    <name type="scientific">Hyalella azteca</name>
    <name type="common">Amphipod</name>
    <dbReference type="NCBI Taxonomy" id="294128"/>
    <lineage>
        <taxon>Eukaryota</taxon>
        <taxon>Metazoa</taxon>
        <taxon>Ecdysozoa</taxon>
        <taxon>Arthropoda</taxon>
        <taxon>Crustacea</taxon>
        <taxon>Multicrustacea</taxon>
        <taxon>Malacostraca</taxon>
        <taxon>Eumalacostraca</taxon>
        <taxon>Peracarida</taxon>
        <taxon>Amphipoda</taxon>
        <taxon>Senticaudata</taxon>
        <taxon>Talitrida</taxon>
        <taxon>Talitroidea</taxon>
        <taxon>Hyalellidae</taxon>
        <taxon>Hyalella</taxon>
    </lineage>
</organism>
<dbReference type="OrthoDB" id="5779068at2759"/>
<evidence type="ECO:0000313" key="14">
    <source>
        <dbReference type="RefSeq" id="XP_018021032.1"/>
    </source>
</evidence>
<evidence type="ECO:0000256" key="4">
    <source>
        <dbReference type="ARBA" id="ARBA00022490"/>
    </source>
</evidence>
<dbReference type="RefSeq" id="XP_018021032.1">
    <property type="nucleotide sequence ID" value="XM_018165543.1"/>
</dbReference>
<dbReference type="InterPro" id="IPR043587">
    <property type="entry name" value="Phosphatase_SSH-like"/>
</dbReference>
<feature type="non-terminal residue" evidence="14">
    <location>
        <position position="379"/>
    </location>
</feature>
<dbReference type="GO" id="GO:0004722">
    <property type="term" value="F:protein serine/threonine phosphatase activity"/>
    <property type="evidence" value="ECO:0007669"/>
    <property type="project" value="UniProtKB-EC"/>
</dbReference>
<comment type="subcellular location">
    <subcellularLocation>
        <location evidence="1">Cytoplasm</location>
        <location evidence="1">Cytoskeleton</location>
    </subcellularLocation>
</comment>
<dbReference type="Pfam" id="PF23040">
    <property type="entry name" value="PH_SSH1-like_1st"/>
    <property type="match status" value="1"/>
</dbReference>
<accession>A0A8B7P507</accession>
<dbReference type="SUPFAM" id="SSF109715">
    <property type="entry name" value="DEK C-terminal domain"/>
    <property type="match status" value="1"/>
</dbReference>
<dbReference type="GO" id="GO:0030837">
    <property type="term" value="P:negative regulation of actin filament polymerization"/>
    <property type="evidence" value="ECO:0007669"/>
    <property type="project" value="InterPro"/>
</dbReference>
<protein>
    <recommendedName>
        <fullName evidence="3">protein-serine/threonine phosphatase</fullName>
        <ecNumber evidence="3">3.1.3.16</ecNumber>
    </recommendedName>
</protein>
<keyword evidence="5" id="KW-0378">Hydrolase</keyword>
<dbReference type="PROSITE" id="PS50054">
    <property type="entry name" value="TYR_PHOSPHATASE_DUAL"/>
    <property type="match status" value="1"/>
</dbReference>
<evidence type="ECO:0000256" key="7">
    <source>
        <dbReference type="ARBA" id="ARBA00023212"/>
    </source>
</evidence>
<dbReference type="PROSITE" id="PS50056">
    <property type="entry name" value="TYR_PHOSPHATASE_2"/>
    <property type="match status" value="1"/>
</dbReference>
<dbReference type="KEGG" id="hazt:108677327"/>
<feature type="region of interest" description="Disordered" evidence="9">
    <location>
        <begin position="356"/>
        <end position="379"/>
    </location>
</feature>
<feature type="compositionally biased region" description="Basic residues" evidence="9">
    <location>
        <begin position="301"/>
        <end position="314"/>
    </location>
</feature>
<dbReference type="InterPro" id="IPR000387">
    <property type="entry name" value="Tyr_Pase_dom"/>
</dbReference>
<dbReference type="InterPro" id="IPR016130">
    <property type="entry name" value="Tyr_Pase_AS"/>
</dbReference>
<dbReference type="PANTHER" id="PTHR45864">
    <property type="entry name" value="SLINGSHOT PROTEIN PHOSPHATASE HOMOLOG"/>
    <property type="match status" value="1"/>
</dbReference>
<dbReference type="SMART" id="SM00195">
    <property type="entry name" value="DSPc"/>
    <property type="match status" value="1"/>
</dbReference>
<keyword evidence="7" id="KW-0206">Cytoskeleton</keyword>
<dbReference type="InterPro" id="IPR000340">
    <property type="entry name" value="Dual-sp_phosphatase_cat-dom"/>
</dbReference>
<evidence type="ECO:0000256" key="2">
    <source>
        <dbReference type="ARBA" id="ARBA00009580"/>
    </source>
</evidence>
<dbReference type="SUPFAM" id="SSF52799">
    <property type="entry name" value="(Phosphotyrosine protein) phosphatases II"/>
    <property type="match status" value="1"/>
</dbReference>
<dbReference type="OMA" id="RCVEGRE"/>
<dbReference type="InterPro" id="IPR014876">
    <property type="entry name" value="DEK_C"/>
</dbReference>
<dbReference type="EC" id="3.1.3.16" evidence="3"/>
<evidence type="ECO:0000256" key="8">
    <source>
        <dbReference type="ARBA" id="ARBA00048336"/>
    </source>
</evidence>
<dbReference type="PANTHER" id="PTHR45864:SF2">
    <property type="entry name" value="PROTEIN PHOSPHATASE SLINGSHOT"/>
    <property type="match status" value="1"/>
</dbReference>
<dbReference type="GO" id="GO:0005856">
    <property type="term" value="C:cytoskeleton"/>
    <property type="evidence" value="ECO:0007669"/>
    <property type="project" value="UniProtKB-SubCell"/>
</dbReference>
<gene>
    <name evidence="14" type="primary">LOC108677327</name>
</gene>
<comment type="catalytic activity">
    <reaction evidence="8">
        <text>O-phospho-L-threonyl-[protein] + H2O = L-threonyl-[protein] + phosphate</text>
        <dbReference type="Rhea" id="RHEA:47004"/>
        <dbReference type="Rhea" id="RHEA-COMP:11060"/>
        <dbReference type="Rhea" id="RHEA-COMP:11605"/>
        <dbReference type="ChEBI" id="CHEBI:15377"/>
        <dbReference type="ChEBI" id="CHEBI:30013"/>
        <dbReference type="ChEBI" id="CHEBI:43474"/>
        <dbReference type="ChEBI" id="CHEBI:61977"/>
        <dbReference type="EC" id="3.1.3.16"/>
    </reaction>
</comment>
<keyword evidence="13" id="KW-1185">Reference proteome</keyword>
<evidence type="ECO:0000256" key="5">
    <source>
        <dbReference type="ARBA" id="ARBA00022801"/>
    </source>
</evidence>
<dbReference type="GeneID" id="108677327"/>
<name>A0A8B7P507_HYAAZ</name>
<reference evidence="14" key="1">
    <citation type="submission" date="2025-08" db="UniProtKB">
        <authorList>
            <consortium name="RefSeq"/>
        </authorList>
    </citation>
    <scope>IDENTIFICATION</scope>
</reference>
<evidence type="ECO:0000259" key="11">
    <source>
        <dbReference type="PROSITE" id="PS50056"/>
    </source>
</evidence>
<dbReference type="InterPro" id="IPR020422">
    <property type="entry name" value="TYR_PHOSPHATASE_DUAL_dom"/>
</dbReference>
<feature type="non-terminal residue" evidence="14">
    <location>
        <position position="1"/>
    </location>
</feature>
<feature type="domain" description="Tyrosine-protein phosphatase" evidence="10">
    <location>
        <begin position="125"/>
        <end position="266"/>
    </location>
</feature>
<dbReference type="Proteomes" id="UP000694843">
    <property type="component" value="Unplaced"/>
</dbReference>